<name>A0A841T570_9BACL</name>
<proteinExistence type="predicted"/>
<dbReference type="Proteomes" id="UP000535838">
    <property type="component" value="Unassembled WGS sequence"/>
</dbReference>
<organism evidence="1 2">
    <name type="scientific">Cohnella thailandensis</name>
    <dbReference type="NCBI Taxonomy" id="557557"/>
    <lineage>
        <taxon>Bacteria</taxon>
        <taxon>Bacillati</taxon>
        <taxon>Bacillota</taxon>
        <taxon>Bacilli</taxon>
        <taxon>Bacillales</taxon>
        <taxon>Paenibacillaceae</taxon>
        <taxon>Cohnella</taxon>
    </lineage>
</organism>
<accession>A0A841T570</accession>
<dbReference type="AlphaFoldDB" id="A0A841T570"/>
<protein>
    <submittedName>
        <fullName evidence="1">Uncharacterized protein</fullName>
    </submittedName>
</protein>
<dbReference type="EMBL" id="JACJVQ010000019">
    <property type="protein sequence ID" value="MBB6637007.1"/>
    <property type="molecule type" value="Genomic_DNA"/>
</dbReference>
<comment type="caution">
    <text evidence="1">The sequence shown here is derived from an EMBL/GenBank/DDBJ whole genome shotgun (WGS) entry which is preliminary data.</text>
</comment>
<gene>
    <name evidence="1" type="ORF">H7B67_23000</name>
</gene>
<keyword evidence="2" id="KW-1185">Reference proteome</keyword>
<sequence length="91" mass="10378">MKLHILGARMNYDEANGYVAHVQFEVEGHKQPYEATLQSDRGNEWSHSLFFLGESGSEEEIEAVEAELDTNDDLFFRLIDAAEQAWSEADK</sequence>
<dbReference type="RefSeq" id="WP_185122198.1">
    <property type="nucleotide sequence ID" value="NZ_JACJVQ010000019.1"/>
</dbReference>
<reference evidence="1 2" key="1">
    <citation type="submission" date="2020-08" db="EMBL/GenBank/DDBJ databases">
        <title>Cohnella phylogeny.</title>
        <authorList>
            <person name="Dunlap C."/>
        </authorList>
    </citation>
    <scope>NUCLEOTIDE SEQUENCE [LARGE SCALE GENOMIC DNA]</scope>
    <source>
        <strain evidence="1 2">DSM 25241</strain>
    </source>
</reference>
<evidence type="ECO:0000313" key="1">
    <source>
        <dbReference type="EMBL" id="MBB6637007.1"/>
    </source>
</evidence>
<evidence type="ECO:0000313" key="2">
    <source>
        <dbReference type="Proteomes" id="UP000535838"/>
    </source>
</evidence>